<keyword evidence="11" id="KW-0325">Glycoprotein</keyword>
<keyword evidence="6" id="KW-0547">Nucleotide-binding</keyword>
<evidence type="ECO:0000256" key="4">
    <source>
        <dbReference type="ARBA" id="ARBA00022692"/>
    </source>
</evidence>
<reference evidence="16" key="3">
    <citation type="submission" date="2025-09" db="UniProtKB">
        <authorList>
            <consortium name="Ensembl"/>
        </authorList>
    </citation>
    <scope>IDENTIFICATION</scope>
</reference>
<feature type="transmembrane region" description="Helical" evidence="13">
    <location>
        <begin position="320"/>
        <end position="338"/>
    </location>
</feature>
<evidence type="ECO:0000256" key="10">
    <source>
        <dbReference type="ARBA" id="ARBA00023136"/>
    </source>
</evidence>
<keyword evidence="10 13" id="KW-0472">Membrane</keyword>
<dbReference type="InterPro" id="IPR003593">
    <property type="entry name" value="AAA+_ATPase"/>
</dbReference>
<feature type="transmembrane region" description="Helical" evidence="13">
    <location>
        <begin position="818"/>
        <end position="838"/>
    </location>
</feature>
<evidence type="ECO:0000256" key="9">
    <source>
        <dbReference type="ARBA" id="ARBA00022989"/>
    </source>
</evidence>
<evidence type="ECO:0000256" key="13">
    <source>
        <dbReference type="SAM" id="Phobius"/>
    </source>
</evidence>
<dbReference type="Proteomes" id="UP000472267">
    <property type="component" value="Chromosome 11"/>
</dbReference>
<dbReference type="InterPro" id="IPR003439">
    <property type="entry name" value="ABC_transporter-like_ATP-bd"/>
</dbReference>
<dbReference type="FunFam" id="1.20.1560.10:FF:000018">
    <property type="entry name" value="ATP-binding cassette subfamily B member 11"/>
    <property type="match status" value="1"/>
</dbReference>
<dbReference type="Gene3D" id="1.20.1560.10">
    <property type="entry name" value="ABC transporter type 1, transmembrane domain"/>
    <property type="match status" value="3"/>
</dbReference>
<keyword evidence="8" id="KW-1278">Translocase</keyword>
<keyword evidence="17" id="KW-1185">Reference proteome</keyword>
<dbReference type="Pfam" id="PF00005">
    <property type="entry name" value="ABC_tran"/>
    <property type="match status" value="2"/>
</dbReference>
<feature type="transmembrane region" description="Helical" evidence="13">
    <location>
        <begin position="287"/>
        <end position="308"/>
    </location>
</feature>
<dbReference type="PANTHER" id="PTHR43394:SF27">
    <property type="entry name" value="ATP-DEPENDENT TRANSLOCASE ABCB1-LIKE"/>
    <property type="match status" value="1"/>
</dbReference>
<evidence type="ECO:0000259" key="14">
    <source>
        <dbReference type="PROSITE" id="PS50893"/>
    </source>
</evidence>
<dbReference type="AlphaFoldDB" id="A0A672J0B8"/>
<dbReference type="SUPFAM" id="SSF90123">
    <property type="entry name" value="ABC transporter transmembrane region"/>
    <property type="match status" value="2"/>
</dbReference>
<dbReference type="GO" id="GO:0005743">
    <property type="term" value="C:mitochondrial inner membrane"/>
    <property type="evidence" value="ECO:0007669"/>
    <property type="project" value="TreeGrafter"/>
</dbReference>
<keyword evidence="9 13" id="KW-1133">Transmembrane helix</keyword>
<organism evidence="16 17">
    <name type="scientific">Salarias fasciatus</name>
    <name type="common">Jewelled blenny</name>
    <name type="synonym">Blennius fasciatus</name>
    <dbReference type="NCBI Taxonomy" id="181472"/>
    <lineage>
        <taxon>Eukaryota</taxon>
        <taxon>Metazoa</taxon>
        <taxon>Chordata</taxon>
        <taxon>Craniata</taxon>
        <taxon>Vertebrata</taxon>
        <taxon>Euteleostomi</taxon>
        <taxon>Actinopterygii</taxon>
        <taxon>Neopterygii</taxon>
        <taxon>Teleostei</taxon>
        <taxon>Neoteleostei</taxon>
        <taxon>Acanthomorphata</taxon>
        <taxon>Ovalentaria</taxon>
        <taxon>Blenniimorphae</taxon>
        <taxon>Blenniiformes</taxon>
        <taxon>Blennioidei</taxon>
        <taxon>Blenniidae</taxon>
        <taxon>Salariinae</taxon>
        <taxon>Salarias</taxon>
    </lineage>
</organism>
<evidence type="ECO:0000256" key="6">
    <source>
        <dbReference type="ARBA" id="ARBA00022741"/>
    </source>
</evidence>
<comment type="similarity">
    <text evidence="2">Belongs to the ABC transporter superfamily. ABCB family. Multidrug resistance exporter (TC 3.A.1.201) subfamily.</text>
</comment>
<dbReference type="PROSITE" id="PS00211">
    <property type="entry name" value="ABC_TRANSPORTER_1"/>
    <property type="match status" value="2"/>
</dbReference>
<feature type="region of interest" description="Disordered" evidence="12">
    <location>
        <begin position="1"/>
        <end position="32"/>
    </location>
</feature>
<dbReference type="InterPro" id="IPR027417">
    <property type="entry name" value="P-loop_NTPase"/>
</dbReference>
<evidence type="ECO:0000256" key="11">
    <source>
        <dbReference type="ARBA" id="ARBA00023180"/>
    </source>
</evidence>
<dbReference type="InterPro" id="IPR011527">
    <property type="entry name" value="ABC1_TM_dom"/>
</dbReference>
<name>A0A672J0B8_SALFA</name>
<keyword evidence="3" id="KW-0813">Transport</keyword>
<accession>A0A672J0B8</accession>
<reference evidence="16" key="2">
    <citation type="submission" date="2025-08" db="UniProtKB">
        <authorList>
            <consortium name="Ensembl"/>
        </authorList>
    </citation>
    <scope>IDENTIFICATION</scope>
</reference>
<dbReference type="FunFam" id="3.40.50.300:FF:000479">
    <property type="entry name" value="Multidrug resistance protein 1A"/>
    <property type="match status" value="2"/>
</dbReference>
<feature type="domain" description="ABC transmembrane type-1" evidence="15">
    <location>
        <begin position="722"/>
        <end position="959"/>
    </location>
</feature>
<feature type="transmembrane region" description="Helical" evidence="13">
    <location>
        <begin position="119"/>
        <end position="140"/>
    </location>
</feature>
<dbReference type="GO" id="GO:0090374">
    <property type="term" value="P:oligopeptide export from mitochondrion"/>
    <property type="evidence" value="ECO:0007669"/>
    <property type="project" value="TreeGrafter"/>
</dbReference>
<dbReference type="Pfam" id="PF00664">
    <property type="entry name" value="ABC_membrane"/>
    <property type="match status" value="2"/>
</dbReference>
<gene>
    <name evidence="16" type="primary">abcb4</name>
</gene>
<feature type="domain" description="ABC transporter" evidence="14">
    <location>
        <begin position="384"/>
        <end position="621"/>
    </location>
</feature>
<reference evidence="16" key="1">
    <citation type="submission" date="2019-06" db="EMBL/GenBank/DDBJ databases">
        <authorList>
            <consortium name="Wellcome Sanger Institute Data Sharing"/>
        </authorList>
    </citation>
    <scope>NUCLEOTIDE SEQUENCE [LARGE SCALE GENOMIC DNA]</scope>
</reference>
<sequence length="1242" mass="136334">MNSLSGSIHEQNGDLGDTEKDHKKNGKKKKKEVEPMVGPIAVFRFADGVDILMIIVGTLMAMGHGVVLPLMCIVFGDMTDSFVMDAGSQMDPNMTIMYNSTLEEDMTGHLSSHRFAIDYAIMGAAVLIVAYLQVSLWTLAAGRQVRRIRTLFFHRIMQQDIGWFDINETGELNTRLTDDIYKIQEGIGDKVGMLIQGFTTFIASFVIGFIKGWKLTLVILAVSPVLAISAAIFSKQAAYAKAGAVAEEVLSAVRTVFAFSGQEKEIQRYHKNLEDAKNMGIKKAISANIAMGFTFMMIYISYALAFWYGSTLILADEYTIGTVLTVFFVVIIGAFSMGQTSPNIQTFASARGAAHKVYNIIDHNPSIDSFSEAGFRPDFVKGDIEFKNISFSYPSRPDVKVLNDMSLSVKSGQTLALVGSSGCGKSTTIQLLQRFYDPVEGSVSIDGHDIRSLNIRYLREMIGVVSQEPILFATTISENIRYGRPDVTQQEIEQAAKEANAYDFIMQLPDQKFETLVGDRGTQMSGGQKQRIAIARALVRNPKILLLDEATSALDAESETIVQAALDKVRLGRTTLVVAHRLSTIRNADLIAGFQKGEIVEIGTHGELMKTKGVYHTLVTMQVTCPSVRLSAAARAPWSPSDASGVFRRKSARGSSRRRKSTRGSSFAASEAGKEEKSKDEKEKEEIPPAPFFKVLALNKSEWPYILLGIICATINGVIQPVFAIIFSKIITGYCFGKSGEVLTMKLRLEAFKAMMRQDLGWFDDPKNSVGALTTRLATDAAQVQGVKPQQATQGSRNFANMGTGIIVSFVYGWELTLLILGVVPIIAVAGAVGMQMLTGHAAEDKKELEKAGKIATEAIENIRTVASLTREKKFEELYQENLIVPYKNAQKKAHVFGFTFSFSQSMIYFSYAGCFRFGAWLITQGRLDAESVFLVISAVLYGAMALGEANSFAPNYAKAKLSAAHLLMLLDKQPEIDNLSHEGDSPNQFDGNVTFESVKFNYPSRPDVPILQGLNLKVKKGETLALVGSSGCGKSTTIQLLERFYDPREGRVVRENTLSTSRRDLNIFWLRSQIGIVSQEPVLFDCTLAENIAYGDNSRIVTMEEIQAAAKAANIHNFIEDLPLKYNTQAGDKGTQLSGGQKQRIAIARAILRNPKVLLLDEATSALDTESEKVVQAALDQASKGRTCIVVAHRLSTIQNADRIAVFQGGVVVEQGTHQQLLAKKGVYHMLVTTQMGHGRE</sequence>
<evidence type="ECO:0000256" key="8">
    <source>
        <dbReference type="ARBA" id="ARBA00022967"/>
    </source>
</evidence>
<dbReference type="InterPro" id="IPR017871">
    <property type="entry name" value="ABC_transporter-like_CS"/>
</dbReference>
<feature type="domain" description="ABC transmembrane type-1" evidence="15">
    <location>
        <begin position="55"/>
        <end position="349"/>
    </location>
</feature>
<evidence type="ECO:0000259" key="15">
    <source>
        <dbReference type="PROSITE" id="PS50929"/>
    </source>
</evidence>
<dbReference type="SUPFAM" id="SSF52540">
    <property type="entry name" value="P-loop containing nucleoside triphosphate hydrolases"/>
    <property type="match status" value="2"/>
</dbReference>
<feature type="compositionally biased region" description="Basic and acidic residues" evidence="12">
    <location>
        <begin position="672"/>
        <end position="685"/>
    </location>
</feature>
<evidence type="ECO:0000256" key="1">
    <source>
        <dbReference type="ARBA" id="ARBA00004141"/>
    </source>
</evidence>
<evidence type="ECO:0000256" key="7">
    <source>
        <dbReference type="ARBA" id="ARBA00022840"/>
    </source>
</evidence>
<dbReference type="PANTHER" id="PTHR43394">
    <property type="entry name" value="ATP-DEPENDENT PERMEASE MDL1, MITOCHONDRIAL"/>
    <property type="match status" value="1"/>
</dbReference>
<comment type="subcellular location">
    <subcellularLocation>
        <location evidence="1">Membrane</location>
        <topology evidence="1">Multi-pass membrane protein</topology>
    </subcellularLocation>
</comment>
<feature type="compositionally biased region" description="Polar residues" evidence="12">
    <location>
        <begin position="1"/>
        <end position="10"/>
    </location>
</feature>
<feature type="transmembrane region" description="Helical" evidence="13">
    <location>
        <begin position="216"/>
        <end position="233"/>
    </location>
</feature>
<proteinExistence type="inferred from homology"/>
<feature type="domain" description="ABC transporter" evidence="14">
    <location>
        <begin position="994"/>
        <end position="1235"/>
    </location>
</feature>
<dbReference type="CDD" id="cd18578">
    <property type="entry name" value="ABC_6TM_Pgp_ABCB1_D2_like"/>
    <property type="match status" value="1"/>
</dbReference>
<feature type="transmembrane region" description="Helical" evidence="13">
    <location>
        <begin position="191"/>
        <end position="210"/>
    </location>
</feature>
<evidence type="ECO:0000256" key="12">
    <source>
        <dbReference type="SAM" id="MobiDB-lite"/>
    </source>
</evidence>
<feature type="transmembrane region" description="Helical" evidence="13">
    <location>
        <begin position="703"/>
        <end position="727"/>
    </location>
</feature>
<keyword evidence="4 13" id="KW-0812">Transmembrane</keyword>
<dbReference type="InterPro" id="IPR039421">
    <property type="entry name" value="Type_1_exporter"/>
</dbReference>
<dbReference type="PROSITE" id="PS50893">
    <property type="entry name" value="ABC_TRANSPORTER_2"/>
    <property type="match status" value="2"/>
</dbReference>
<feature type="transmembrane region" description="Helical" evidence="13">
    <location>
        <begin position="51"/>
        <end position="76"/>
    </location>
</feature>
<evidence type="ECO:0000256" key="3">
    <source>
        <dbReference type="ARBA" id="ARBA00022448"/>
    </source>
</evidence>
<evidence type="ECO:0000313" key="16">
    <source>
        <dbReference type="Ensembl" id="ENSSFAP00005047611.1"/>
    </source>
</evidence>
<dbReference type="Ensembl" id="ENSSFAT00005049211.1">
    <property type="protein sequence ID" value="ENSSFAP00005047611.1"/>
    <property type="gene ID" value="ENSSFAG00005008472.1"/>
</dbReference>
<feature type="region of interest" description="Disordered" evidence="12">
    <location>
        <begin position="638"/>
        <end position="685"/>
    </location>
</feature>
<dbReference type="GO" id="GO:0005524">
    <property type="term" value="F:ATP binding"/>
    <property type="evidence" value="ECO:0007669"/>
    <property type="project" value="UniProtKB-KW"/>
</dbReference>
<evidence type="ECO:0000313" key="17">
    <source>
        <dbReference type="Proteomes" id="UP000472267"/>
    </source>
</evidence>
<dbReference type="PROSITE" id="PS50929">
    <property type="entry name" value="ABC_TM1F"/>
    <property type="match status" value="2"/>
</dbReference>
<evidence type="ECO:0008006" key="18">
    <source>
        <dbReference type="Google" id="ProtNLM"/>
    </source>
</evidence>
<feature type="transmembrane region" description="Helical" evidence="13">
    <location>
        <begin position="932"/>
        <end position="954"/>
    </location>
</feature>
<dbReference type="SMART" id="SM00382">
    <property type="entry name" value="AAA"/>
    <property type="match status" value="2"/>
</dbReference>
<dbReference type="Gene3D" id="3.40.50.300">
    <property type="entry name" value="P-loop containing nucleotide triphosphate hydrolases"/>
    <property type="match status" value="2"/>
</dbReference>
<dbReference type="GO" id="GO:0015421">
    <property type="term" value="F:ABC-type oligopeptide transporter activity"/>
    <property type="evidence" value="ECO:0007669"/>
    <property type="project" value="TreeGrafter"/>
</dbReference>
<feature type="transmembrane region" description="Helical" evidence="13">
    <location>
        <begin position="896"/>
        <end position="920"/>
    </location>
</feature>
<dbReference type="InterPro" id="IPR036640">
    <property type="entry name" value="ABC1_TM_sf"/>
</dbReference>
<keyword evidence="7" id="KW-0067">ATP-binding</keyword>
<dbReference type="CDD" id="cd18577">
    <property type="entry name" value="ABC_6TM_Pgp_ABCB1_D1_like"/>
    <property type="match status" value="1"/>
</dbReference>
<evidence type="ECO:0000256" key="2">
    <source>
        <dbReference type="ARBA" id="ARBA00007577"/>
    </source>
</evidence>
<protein>
    <recommendedName>
        <fullName evidence="18">ATP-binding cassette, sub-family B (MDR/TAP), member 4</fullName>
    </recommendedName>
</protein>
<dbReference type="CDD" id="cd03249">
    <property type="entry name" value="ABC_MTABC3_MDL1_MDL2"/>
    <property type="match status" value="2"/>
</dbReference>
<dbReference type="GO" id="GO:0016887">
    <property type="term" value="F:ATP hydrolysis activity"/>
    <property type="evidence" value="ECO:0007669"/>
    <property type="project" value="InterPro"/>
</dbReference>
<keyword evidence="5" id="KW-0677">Repeat</keyword>
<evidence type="ECO:0000256" key="5">
    <source>
        <dbReference type="ARBA" id="ARBA00022737"/>
    </source>
</evidence>
<feature type="compositionally biased region" description="Basic residues" evidence="12">
    <location>
        <begin position="647"/>
        <end position="662"/>
    </location>
</feature>